<proteinExistence type="predicted"/>
<dbReference type="PANTHER" id="PTHR38477:SF1">
    <property type="entry name" value="MUREIN L,D-TRANSPEPTIDASE CATALYTIC DOMAIN FAMILY PROTEIN"/>
    <property type="match status" value="1"/>
</dbReference>
<evidence type="ECO:0000313" key="3">
    <source>
        <dbReference type="Proteomes" id="UP001200145"/>
    </source>
</evidence>
<keyword evidence="1" id="KW-1133">Transmembrane helix</keyword>
<comment type="caution">
    <text evidence="2">The sequence shown here is derived from an EMBL/GenBank/DDBJ whole genome shotgun (WGS) entry which is preliminary data.</text>
</comment>
<feature type="transmembrane region" description="Helical" evidence="1">
    <location>
        <begin position="5"/>
        <end position="24"/>
    </location>
</feature>
<accession>A0ABS9BMN7</accession>
<protein>
    <submittedName>
        <fullName evidence="2">Murein L,D-transpeptidase catalytic domain family protein</fullName>
    </submittedName>
</protein>
<sequence length="432" mass="48008">MKTKLYVAGISGCLLLLIAIYQPFVRFTSKSVAQSTEDLSAGRSVLNYEQAAIPGLEVKTPAKVAIVNKAEVAEIRKNPKKVKAVLAKTQPKAKTISEVEPVAKKSEEMVASLLKKEAEEDNLHPYVASSKTASRRVKNKTPKPEVEMPEEVLVNASPKRPGRTVINYDNEETVVNTSYKTEAENIVNTSKDRFPHGNEAANEVRVETGADAAVAVAKVEKKEKTYSFRGKTEVKSSLYKYIPPFWDGFSPEIGNESADRTEVIQKAKKLAAMANKGGYNNEYAFLLDMSVKSNKYRFFIVNLKTMRIEKSALVAQGRGKQNLNLDKEYSNTPGSNCSSLGVYKVGKSYQGDFGLSYRLHGLETSNSNALKRYIVLHAMGTVPDLETNFPIWQSEGCPSVAPKIMEKLSDMIDNSKKPILMWMYDDTYIPMM</sequence>
<dbReference type="EMBL" id="JAKEVY010000008">
    <property type="protein sequence ID" value="MCF1716991.1"/>
    <property type="molecule type" value="Genomic_DNA"/>
</dbReference>
<gene>
    <name evidence="2" type="ORF">L0U88_20280</name>
</gene>
<dbReference type="RefSeq" id="WP_234868647.1">
    <property type="nucleotide sequence ID" value="NZ_JAKEVY010000008.1"/>
</dbReference>
<evidence type="ECO:0000256" key="1">
    <source>
        <dbReference type="SAM" id="Phobius"/>
    </source>
</evidence>
<dbReference type="Proteomes" id="UP001200145">
    <property type="component" value="Unassembled WGS sequence"/>
</dbReference>
<evidence type="ECO:0000313" key="2">
    <source>
        <dbReference type="EMBL" id="MCF1716991.1"/>
    </source>
</evidence>
<organism evidence="2 3">
    <name type="scientific">Flavihumibacter fluminis</name>
    <dbReference type="NCBI Taxonomy" id="2909236"/>
    <lineage>
        <taxon>Bacteria</taxon>
        <taxon>Pseudomonadati</taxon>
        <taxon>Bacteroidota</taxon>
        <taxon>Chitinophagia</taxon>
        <taxon>Chitinophagales</taxon>
        <taxon>Chitinophagaceae</taxon>
        <taxon>Flavihumibacter</taxon>
    </lineage>
</organism>
<reference evidence="2 3" key="1">
    <citation type="submission" date="2022-01" db="EMBL/GenBank/DDBJ databases">
        <title>Flavihumibacter sp. nov., isolated from sediment of a river.</title>
        <authorList>
            <person name="Liu H."/>
        </authorList>
    </citation>
    <scope>NUCLEOTIDE SEQUENCE [LARGE SCALE GENOMIC DNA]</scope>
    <source>
        <strain evidence="2 3">RY-1</strain>
    </source>
</reference>
<name>A0ABS9BMN7_9BACT</name>
<keyword evidence="1" id="KW-0472">Membrane</keyword>
<keyword evidence="3" id="KW-1185">Reference proteome</keyword>
<dbReference type="InterPro" id="IPR032676">
    <property type="entry name" value="YkuD_2"/>
</dbReference>
<dbReference type="PANTHER" id="PTHR38477">
    <property type="entry name" value="HYPOTHETICAL EXPORTED PROTEIN"/>
    <property type="match status" value="1"/>
</dbReference>
<dbReference type="Pfam" id="PF13645">
    <property type="entry name" value="YkuD_2"/>
    <property type="match status" value="1"/>
</dbReference>
<keyword evidence="1" id="KW-0812">Transmembrane</keyword>